<evidence type="ECO:0000313" key="3">
    <source>
        <dbReference type="Proteomes" id="UP000034601"/>
    </source>
</evidence>
<sequence length="267" mass="29456">MQKGFSPTSVLVGICLTALAVAGVYYLKPNTLPFPRNNSPQACTQEAKQCPDGSFVGRSGPNCEFAPCPSPTPSQTPDETASWKAYINHQNAFSIQYPQAVIIKELNPNEITMRLPDDTDNNLVFDLIFININPAGVTDIKQAIKSYDATKLSSNDIVIGGIKGLYFDSVPAAYEASDAFVIKNGLLFAFRIEGNSPKFSENKKIFNQILSTFKFLDGTLEERNYVCPKSEWVNCMPGPDFKNQEQCSEDFLKWAKSNCPSFKGGAY</sequence>
<dbReference type="Proteomes" id="UP000034601">
    <property type="component" value="Unassembled WGS sequence"/>
</dbReference>
<dbReference type="AlphaFoldDB" id="A0A0G0U2W2"/>
<gene>
    <name evidence="2" type="ORF">UU29_C0005G0019</name>
</gene>
<evidence type="ECO:0000256" key="1">
    <source>
        <dbReference type="SAM" id="Phobius"/>
    </source>
</evidence>
<keyword evidence="1" id="KW-0812">Transmembrane</keyword>
<protein>
    <submittedName>
        <fullName evidence="2">Uncharacterized protein</fullName>
    </submittedName>
</protein>
<accession>A0A0G0U2W2</accession>
<name>A0A0G0U2W2_9BACT</name>
<feature type="transmembrane region" description="Helical" evidence="1">
    <location>
        <begin position="6"/>
        <end position="27"/>
    </location>
</feature>
<keyword evidence="1" id="KW-1133">Transmembrane helix</keyword>
<keyword evidence="1" id="KW-0472">Membrane</keyword>
<comment type="caution">
    <text evidence="2">The sequence shown here is derived from an EMBL/GenBank/DDBJ whole genome shotgun (WGS) entry which is preliminary data.</text>
</comment>
<dbReference type="EMBL" id="LCAB01000005">
    <property type="protein sequence ID" value="KKR83438.1"/>
    <property type="molecule type" value="Genomic_DNA"/>
</dbReference>
<dbReference type="PATRIC" id="fig|1618424.3.peg.309"/>
<organism evidence="2 3">
    <name type="scientific">Candidatus Daviesbacteria bacterium GW2011_GWA2_40_9</name>
    <dbReference type="NCBI Taxonomy" id="1618424"/>
    <lineage>
        <taxon>Bacteria</taxon>
        <taxon>Candidatus Daviesiibacteriota</taxon>
    </lineage>
</organism>
<evidence type="ECO:0000313" key="2">
    <source>
        <dbReference type="EMBL" id="KKR83438.1"/>
    </source>
</evidence>
<reference evidence="2 3" key="1">
    <citation type="journal article" date="2015" name="Nature">
        <title>rRNA introns, odd ribosomes, and small enigmatic genomes across a large radiation of phyla.</title>
        <authorList>
            <person name="Brown C.T."/>
            <person name="Hug L.A."/>
            <person name="Thomas B.C."/>
            <person name="Sharon I."/>
            <person name="Castelle C.J."/>
            <person name="Singh A."/>
            <person name="Wilkins M.J."/>
            <person name="Williams K.H."/>
            <person name="Banfield J.F."/>
        </authorList>
    </citation>
    <scope>NUCLEOTIDE SEQUENCE [LARGE SCALE GENOMIC DNA]</scope>
</reference>
<proteinExistence type="predicted"/>